<evidence type="ECO:0000256" key="1">
    <source>
        <dbReference type="SAM" id="MobiDB-lite"/>
    </source>
</evidence>
<accession>A0A0A9EMS4</accession>
<protein>
    <submittedName>
        <fullName evidence="2">Uncharacterized protein</fullName>
    </submittedName>
</protein>
<feature type="region of interest" description="Disordered" evidence="1">
    <location>
        <begin position="1"/>
        <end position="49"/>
    </location>
</feature>
<reference evidence="2" key="1">
    <citation type="submission" date="2014-09" db="EMBL/GenBank/DDBJ databases">
        <authorList>
            <person name="Magalhaes I.L.F."/>
            <person name="Oliveira U."/>
            <person name="Santos F.R."/>
            <person name="Vidigal T.H.D.A."/>
            <person name="Brescovit A.D."/>
            <person name="Santos A.J."/>
        </authorList>
    </citation>
    <scope>NUCLEOTIDE SEQUENCE</scope>
    <source>
        <tissue evidence="2">Shoot tissue taken approximately 20 cm above the soil surface</tissue>
    </source>
</reference>
<organism evidence="2">
    <name type="scientific">Arundo donax</name>
    <name type="common">Giant reed</name>
    <name type="synonym">Donax arundinaceus</name>
    <dbReference type="NCBI Taxonomy" id="35708"/>
    <lineage>
        <taxon>Eukaryota</taxon>
        <taxon>Viridiplantae</taxon>
        <taxon>Streptophyta</taxon>
        <taxon>Embryophyta</taxon>
        <taxon>Tracheophyta</taxon>
        <taxon>Spermatophyta</taxon>
        <taxon>Magnoliopsida</taxon>
        <taxon>Liliopsida</taxon>
        <taxon>Poales</taxon>
        <taxon>Poaceae</taxon>
        <taxon>PACMAD clade</taxon>
        <taxon>Arundinoideae</taxon>
        <taxon>Arundineae</taxon>
        <taxon>Arundo</taxon>
    </lineage>
</organism>
<evidence type="ECO:0000313" key="2">
    <source>
        <dbReference type="EMBL" id="JAD99115.1"/>
    </source>
</evidence>
<reference evidence="2" key="2">
    <citation type="journal article" date="2015" name="Data Brief">
        <title>Shoot transcriptome of the giant reed, Arundo donax.</title>
        <authorList>
            <person name="Barrero R.A."/>
            <person name="Guerrero F.D."/>
            <person name="Moolhuijzen P."/>
            <person name="Goolsby J.A."/>
            <person name="Tidwell J."/>
            <person name="Bellgard S.E."/>
            <person name="Bellgard M.I."/>
        </authorList>
    </citation>
    <scope>NUCLEOTIDE SEQUENCE</scope>
    <source>
        <tissue evidence="2">Shoot tissue taken approximately 20 cm above the soil surface</tissue>
    </source>
</reference>
<proteinExistence type="predicted"/>
<dbReference type="EMBL" id="GBRH01198780">
    <property type="protein sequence ID" value="JAD99115.1"/>
    <property type="molecule type" value="Transcribed_RNA"/>
</dbReference>
<sequence>MAGPGSIAPVPLADMPEATPSASSKPMATNRRFGSASMSPVTTPARYLA</sequence>
<dbReference type="AlphaFoldDB" id="A0A0A9EMS4"/>
<name>A0A0A9EMS4_ARUDO</name>